<evidence type="ECO:0000256" key="4">
    <source>
        <dbReference type="HAMAP-Rule" id="MF_01401"/>
    </source>
</evidence>
<sequence>MTKRGETTLLAAGCFWCVEAVFSRIRGVEEVVSGYAGGTVENPTYEEVCSGATGHAEAVRITFDPEVISLAELLEVFWHIHDPTTLNRQGADAGTQYRSAIFYLDERQKEVAERSRRAAGEAGNWPDPIVTEIVPFSNFYPAEKVHQNYFEQNSFQPYCRMVIDPKIRKLQKNFAEKLKTPSA</sequence>
<proteinExistence type="inferred from homology"/>
<dbReference type="EC" id="1.8.4.11" evidence="4"/>
<evidence type="ECO:0000256" key="2">
    <source>
        <dbReference type="ARBA" id="ARBA00047806"/>
    </source>
</evidence>
<reference evidence="6 7" key="1">
    <citation type="submission" date="2015-07" db="EMBL/GenBank/DDBJ databases">
        <title>Isolation and Genomic Characterization of a Novel Halophilic Metal-Reducing Deltaproteobacterium from the Deep Subsurface.</title>
        <authorList>
            <person name="Badalamenti J.P."/>
            <person name="Summers Z.M."/>
            <person name="Gralnick J.A."/>
            <person name="Bond D.R."/>
        </authorList>
    </citation>
    <scope>NUCLEOTIDE SEQUENCE [LARGE SCALE GENOMIC DNA]</scope>
    <source>
        <strain evidence="6 7">WTL</strain>
    </source>
</reference>
<evidence type="ECO:0000313" key="6">
    <source>
        <dbReference type="EMBL" id="ALC15595.1"/>
    </source>
</evidence>
<dbReference type="GO" id="GO:0033744">
    <property type="term" value="F:L-methionine:thioredoxin-disulfide S-oxidoreductase activity"/>
    <property type="evidence" value="ECO:0007669"/>
    <property type="project" value="RHEA"/>
</dbReference>
<dbReference type="SUPFAM" id="SSF55068">
    <property type="entry name" value="Peptide methionine sulfoxide reductase"/>
    <property type="match status" value="1"/>
</dbReference>
<organism evidence="6 7">
    <name type="scientific">Desulfuromonas soudanensis</name>
    <dbReference type="NCBI Taxonomy" id="1603606"/>
    <lineage>
        <taxon>Bacteria</taxon>
        <taxon>Pseudomonadati</taxon>
        <taxon>Thermodesulfobacteriota</taxon>
        <taxon>Desulfuromonadia</taxon>
        <taxon>Desulfuromonadales</taxon>
        <taxon>Desulfuromonadaceae</taxon>
        <taxon>Desulfuromonas</taxon>
    </lineage>
</organism>
<dbReference type="Proteomes" id="UP000057158">
    <property type="component" value="Chromosome"/>
</dbReference>
<protein>
    <recommendedName>
        <fullName evidence="4">Peptide methionine sulfoxide reductase MsrA</fullName>
        <shortName evidence="4">Protein-methionine-S-oxide reductase</shortName>
        <ecNumber evidence="4">1.8.4.11</ecNumber>
    </recommendedName>
    <alternativeName>
        <fullName evidence="4">Peptide-methionine (S)-S-oxide reductase</fullName>
        <shortName evidence="4">Peptide Met(O) reductase</shortName>
    </alternativeName>
</protein>
<evidence type="ECO:0000256" key="3">
    <source>
        <dbReference type="ARBA" id="ARBA00048782"/>
    </source>
</evidence>
<feature type="domain" description="Peptide methionine sulphoxide reductase MsrA" evidence="5">
    <location>
        <begin position="8"/>
        <end position="159"/>
    </location>
</feature>
<evidence type="ECO:0000313" key="7">
    <source>
        <dbReference type="Proteomes" id="UP000057158"/>
    </source>
</evidence>
<dbReference type="OrthoDB" id="4174719at2"/>
<dbReference type="Gene3D" id="3.30.1060.10">
    <property type="entry name" value="Peptide methionine sulphoxide reductase MsrA"/>
    <property type="match status" value="1"/>
</dbReference>
<comment type="similarity">
    <text evidence="4">Belongs to the MsrA Met sulfoxide reductase family.</text>
</comment>
<dbReference type="InterPro" id="IPR002569">
    <property type="entry name" value="Met_Sox_Rdtase_MsrA_dom"/>
</dbReference>
<dbReference type="PATRIC" id="fig|1603606.3.peg.888"/>
<gene>
    <name evidence="4" type="primary">msrA</name>
    <name evidence="6" type="ORF">DSOUD_0808</name>
</gene>
<dbReference type="PANTHER" id="PTHR43774">
    <property type="entry name" value="PEPTIDE METHIONINE SULFOXIDE REDUCTASE"/>
    <property type="match status" value="1"/>
</dbReference>
<dbReference type="HAMAP" id="MF_01401">
    <property type="entry name" value="MsrA"/>
    <property type="match status" value="1"/>
</dbReference>
<dbReference type="EMBL" id="CP010802">
    <property type="protein sequence ID" value="ALC15595.1"/>
    <property type="molecule type" value="Genomic_DNA"/>
</dbReference>
<dbReference type="KEGG" id="des:DSOUD_0808"/>
<dbReference type="STRING" id="1603606.DSOUD_0808"/>
<dbReference type="PANTHER" id="PTHR43774:SF1">
    <property type="entry name" value="PEPTIDE METHIONINE SULFOXIDE REDUCTASE MSRA 2"/>
    <property type="match status" value="1"/>
</dbReference>
<comment type="catalytic activity">
    <reaction evidence="2 4">
        <text>L-methionyl-[protein] + [thioredoxin]-disulfide + H2O = L-methionyl-(S)-S-oxide-[protein] + [thioredoxin]-dithiol</text>
        <dbReference type="Rhea" id="RHEA:14217"/>
        <dbReference type="Rhea" id="RHEA-COMP:10698"/>
        <dbReference type="Rhea" id="RHEA-COMP:10700"/>
        <dbReference type="Rhea" id="RHEA-COMP:12313"/>
        <dbReference type="Rhea" id="RHEA-COMP:12315"/>
        <dbReference type="ChEBI" id="CHEBI:15377"/>
        <dbReference type="ChEBI" id="CHEBI:16044"/>
        <dbReference type="ChEBI" id="CHEBI:29950"/>
        <dbReference type="ChEBI" id="CHEBI:44120"/>
        <dbReference type="ChEBI" id="CHEBI:50058"/>
        <dbReference type="EC" id="1.8.4.11"/>
    </reaction>
</comment>
<dbReference type="AlphaFoldDB" id="A0A0M4DG74"/>
<keyword evidence="1 4" id="KW-0560">Oxidoreductase</keyword>
<dbReference type="InterPro" id="IPR036509">
    <property type="entry name" value="Met_Sox_Rdtase_MsrA_sf"/>
</dbReference>
<evidence type="ECO:0000256" key="1">
    <source>
        <dbReference type="ARBA" id="ARBA00023002"/>
    </source>
</evidence>
<dbReference type="RefSeq" id="WP_053549788.1">
    <property type="nucleotide sequence ID" value="NZ_CP010802.1"/>
</dbReference>
<name>A0A0M4DG74_9BACT</name>
<comment type="function">
    <text evidence="4">Has an important function as a repair enzyme for proteins that have been inactivated by oxidation. Catalyzes the reversible oxidation-reduction of methionine sulfoxide in proteins to methionine.</text>
</comment>
<accession>A0A0M4DG74</accession>
<dbReference type="Pfam" id="PF01625">
    <property type="entry name" value="PMSR"/>
    <property type="match status" value="1"/>
</dbReference>
<keyword evidence="7" id="KW-1185">Reference proteome</keyword>
<comment type="catalytic activity">
    <reaction evidence="3 4">
        <text>[thioredoxin]-disulfide + L-methionine + H2O = L-methionine (S)-S-oxide + [thioredoxin]-dithiol</text>
        <dbReference type="Rhea" id="RHEA:19993"/>
        <dbReference type="Rhea" id="RHEA-COMP:10698"/>
        <dbReference type="Rhea" id="RHEA-COMP:10700"/>
        <dbReference type="ChEBI" id="CHEBI:15377"/>
        <dbReference type="ChEBI" id="CHEBI:29950"/>
        <dbReference type="ChEBI" id="CHEBI:50058"/>
        <dbReference type="ChEBI" id="CHEBI:57844"/>
        <dbReference type="ChEBI" id="CHEBI:58772"/>
        <dbReference type="EC" id="1.8.4.11"/>
    </reaction>
</comment>
<evidence type="ECO:0000259" key="5">
    <source>
        <dbReference type="Pfam" id="PF01625"/>
    </source>
</evidence>
<dbReference type="GO" id="GO:0008113">
    <property type="term" value="F:peptide-methionine (S)-S-oxide reductase activity"/>
    <property type="evidence" value="ECO:0007669"/>
    <property type="project" value="UniProtKB-UniRule"/>
</dbReference>
<feature type="active site" evidence="4">
    <location>
        <position position="14"/>
    </location>
</feature>
<dbReference type="NCBIfam" id="TIGR00401">
    <property type="entry name" value="msrA"/>
    <property type="match status" value="1"/>
</dbReference>